<dbReference type="RefSeq" id="XP_007401231.1">
    <property type="nucleotide sequence ID" value="XM_007401169.1"/>
</dbReference>
<dbReference type="AlphaFoldDB" id="K5UKA3"/>
<name>K5UKA3_PHACS</name>
<proteinExistence type="predicted"/>
<dbReference type="GeneID" id="18907344"/>
<feature type="region of interest" description="Disordered" evidence="1">
    <location>
        <begin position="299"/>
        <end position="402"/>
    </location>
</feature>
<sequence length="402" mass="43919">MGIPSMPNNMTGSSQQIPSGLPMAAHPMRSELVPVGMPVSGINPNMQGGAMPVSLSGSMAGPVLSPGSLASNFTSSAMGMPGSHALAGPGQSLGQVTSGASAYPQPPSFNRSRTTGSFEYHLQHQSHPQTLHPHAQMEAQRHRGSFDAQSYGRQQEEPRYDYDHRRASFDQGHARAFDRPSFDQGHRVGGFDSQYEMAMNAGALRRRGSQPYPSPHSISQSPHAMAHPHHAQQSVTQSPRSIYSAQDATGGLQYPEEEYESRDYHDRQQQAHGHVPQSPAEERYAASEGEYYVDRTPYHQQRGWDLPPPAQPHPQHSQAHLVGPGYAQPEDTPPSAENIVEPDVGGDDEPLLTSQGHVSLGSNRLPPNSTLLTPLPGFPRYDQAQEEQWESEDERSGRRRAI</sequence>
<feature type="compositionally biased region" description="Polar residues" evidence="1">
    <location>
        <begin position="1"/>
        <end position="18"/>
    </location>
</feature>
<protein>
    <submittedName>
        <fullName evidence="2">Uncharacterized protein</fullName>
    </submittedName>
</protein>
<evidence type="ECO:0000313" key="3">
    <source>
        <dbReference type="Proteomes" id="UP000008370"/>
    </source>
</evidence>
<keyword evidence="3" id="KW-1185">Reference proteome</keyword>
<feature type="compositionally biased region" description="Acidic residues" evidence="1">
    <location>
        <begin position="384"/>
        <end position="393"/>
    </location>
</feature>
<reference evidence="2 3" key="1">
    <citation type="journal article" date="2012" name="BMC Genomics">
        <title>Comparative genomics of the white-rot fungi, Phanerochaete carnosa and P. chrysosporium, to elucidate the genetic basis of the distinct wood types they colonize.</title>
        <authorList>
            <person name="Suzuki H."/>
            <person name="MacDonald J."/>
            <person name="Syed K."/>
            <person name="Salamov A."/>
            <person name="Hori C."/>
            <person name="Aerts A."/>
            <person name="Henrissat B."/>
            <person name="Wiebenga A."/>
            <person name="vanKuyk P.A."/>
            <person name="Barry K."/>
            <person name="Lindquist E."/>
            <person name="LaButti K."/>
            <person name="Lapidus A."/>
            <person name="Lucas S."/>
            <person name="Coutinho P."/>
            <person name="Gong Y."/>
            <person name="Samejima M."/>
            <person name="Mahadevan R."/>
            <person name="Abou-Zaid M."/>
            <person name="de Vries R.P."/>
            <person name="Igarashi K."/>
            <person name="Yadav J.S."/>
            <person name="Grigoriev I.V."/>
            <person name="Master E.R."/>
        </authorList>
    </citation>
    <scope>NUCLEOTIDE SEQUENCE [LARGE SCALE GENOMIC DNA]</scope>
    <source>
        <strain evidence="2 3">HHB-10118-sp</strain>
    </source>
</reference>
<accession>K5UKA3</accession>
<evidence type="ECO:0000313" key="2">
    <source>
        <dbReference type="EMBL" id="EKM50036.1"/>
    </source>
</evidence>
<feature type="region of interest" description="Disordered" evidence="1">
    <location>
        <begin position="206"/>
        <end position="240"/>
    </location>
</feature>
<dbReference type="Proteomes" id="UP000008370">
    <property type="component" value="Unassembled WGS sequence"/>
</dbReference>
<dbReference type="EMBL" id="JH930479">
    <property type="protein sequence ID" value="EKM50036.1"/>
    <property type="molecule type" value="Genomic_DNA"/>
</dbReference>
<organism evidence="2 3">
    <name type="scientific">Phanerochaete carnosa (strain HHB-10118-sp)</name>
    <name type="common">White-rot fungus</name>
    <name type="synonym">Peniophora carnosa</name>
    <dbReference type="NCBI Taxonomy" id="650164"/>
    <lineage>
        <taxon>Eukaryota</taxon>
        <taxon>Fungi</taxon>
        <taxon>Dikarya</taxon>
        <taxon>Basidiomycota</taxon>
        <taxon>Agaricomycotina</taxon>
        <taxon>Agaricomycetes</taxon>
        <taxon>Polyporales</taxon>
        <taxon>Phanerochaetaceae</taxon>
        <taxon>Phanerochaete</taxon>
    </lineage>
</organism>
<feature type="region of interest" description="Disordered" evidence="1">
    <location>
        <begin position="91"/>
        <end position="114"/>
    </location>
</feature>
<dbReference type="InParanoid" id="K5UKA3"/>
<dbReference type="KEGG" id="pco:PHACADRAFT_105298"/>
<dbReference type="HOGENOM" id="CLU_685320_0_0_1"/>
<feature type="region of interest" description="Disordered" evidence="1">
    <location>
        <begin position="1"/>
        <end position="22"/>
    </location>
</feature>
<feature type="compositionally biased region" description="Low complexity" evidence="1">
    <location>
        <begin position="365"/>
        <end position="375"/>
    </location>
</feature>
<feature type="region of interest" description="Disordered" evidence="1">
    <location>
        <begin position="132"/>
        <end position="158"/>
    </location>
</feature>
<evidence type="ECO:0000256" key="1">
    <source>
        <dbReference type="SAM" id="MobiDB-lite"/>
    </source>
</evidence>
<gene>
    <name evidence="2" type="ORF">PHACADRAFT_105298</name>
</gene>
<feature type="compositionally biased region" description="Polar residues" evidence="1">
    <location>
        <begin position="352"/>
        <end position="362"/>
    </location>
</feature>
<feature type="region of interest" description="Disordered" evidence="1">
    <location>
        <begin position="257"/>
        <end position="284"/>
    </location>
</feature>